<comment type="catalytic activity">
    <reaction evidence="1">
        <text>ATP + protein L-histidine = ADP + protein N-phospho-L-histidine.</text>
        <dbReference type="EC" id="2.7.13.3"/>
    </reaction>
</comment>
<dbReference type="InterPro" id="IPR005467">
    <property type="entry name" value="His_kinase_dom"/>
</dbReference>
<dbReference type="PROSITE" id="PS50109">
    <property type="entry name" value="HIS_KIN"/>
    <property type="match status" value="1"/>
</dbReference>
<dbReference type="Pfam" id="PF02518">
    <property type="entry name" value="HATPase_c"/>
    <property type="match status" value="1"/>
</dbReference>
<keyword evidence="8" id="KW-0418">Kinase</keyword>
<dbReference type="SUPFAM" id="SSF55785">
    <property type="entry name" value="PYP-like sensor domain (PAS domain)"/>
    <property type="match status" value="1"/>
</dbReference>
<dbReference type="PANTHER" id="PTHR43047">
    <property type="entry name" value="TWO-COMPONENT HISTIDINE PROTEIN KINASE"/>
    <property type="match status" value="1"/>
</dbReference>
<evidence type="ECO:0000256" key="9">
    <source>
        <dbReference type="ARBA" id="ARBA00022989"/>
    </source>
</evidence>
<dbReference type="CDD" id="cd00082">
    <property type="entry name" value="HisKA"/>
    <property type="match status" value="1"/>
</dbReference>
<evidence type="ECO:0000256" key="12">
    <source>
        <dbReference type="SAM" id="Phobius"/>
    </source>
</evidence>
<dbReference type="GO" id="GO:0005524">
    <property type="term" value="F:ATP binding"/>
    <property type="evidence" value="ECO:0007669"/>
    <property type="project" value="UniProtKB-KW"/>
</dbReference>
<feature type="transmembrane region" description="Helical" evidence="12">
    <location>
        <begin position="207"/>
        <end position="230"/>
    </location>
</feature>
<dbReference type="CDD" id="cd00156">
    <property type="entry name" value="REC"/>
    <property type="match status" value="1"/>
</dbReference>
<dbReference type="InterPro" id="IPR042240">
    <property type="entry name" value="CHASE_sf"/>
</dbReference>
<evidence type="ECO:0000256" key="8">
    <source>
        <dbReference type="ARBA" id="ARBA00022777"/>
    </source>
</evidence>
<evidence type="ECO:0000256" key="3">
    <source>
        <dbReference type="ARBA" id="ARBA00012438"/>
    </source>
</evidence>
<dbReference type="InterPro" id="IPR004358">
    <property type="entry name" value="Sig_transdc_His_kin-like_C"/>
</dbReference>
<dbReference type="SUPFAM" id="SSF52172">
    <property type="entry name" value="CheY-like"/>
    <property type="match status" value="1"/>
</dbReference>
<dbReference type="CDD" id="cd00075">
    <property type="entry name" value="HATPase"/>
    <property type="match status" value="1"/>
</dbReference>
<dbReference type="InterPro" id="IPR001789">
    <property type="entry name" value="Sig_transdc_resp-reg_receiver"/>
</dbReference>
<keyword evidence="7 12" id="KW-0812">Transmembrane</keyword>
<keyword evidence="18" id="KW-1185">Reference proteome</keyword>
<dbReference type="EC" id="2.7.13.3" evidence="3"/>
<dbReference type="EMBL" id="JBHRTI010000003">
    <property type="protein sequence ID" value="MFC3146342.1"/>
    <property type="molecule type" value="Genomic_DNA"/>
</dbReference>
<feature type="transmembrane region" description="Helical" evidence="12">
    <location>
        <begin position="57"/>
        <end position="77"/>
    </location>
</feature>
<dbReference type="Proteomes" id="UP001595556">
    <property type="component" value="Unassembled WGS sequence"/>
</dbReference>
<keyword evidence="9 12" id="KW-1133">Transmembrane helix</keyword>
<dbReference type="SUPFAM" id="SSF47384">
    <property type="entry name" value="Homodimeric domain of signal transducing histidine kinase"/>
    <property type="match status" value="1"/>
</dbReference>
<evidence type="ECO:0000256" key="5">
    <source>
        <dbReference type="ARBA" id="ARBA00022553"/>
    </source>
</evidence>
<feature type="transmembrane region" description="Helical" evidence="12">
    <location>
        <begin position="22"/>
        <end position="45"/>
    </location>
</feature>
<protein>
    <recommendedName>
        <fullName evidence="3">histidine kinase</fullName>
        <ecNumber evidence="3">2.7.13.3</ecNumber>
    </recommendedName>
</protein>
<dbReference type="SMART" id="SM01079">
    <property type="entry name" value="CHASE"/>
    <property type="match status" value="1"/>
</dbReference>
<proteinExistence type="predicted"/>
<dbReference type="Gene3D" id="3.30.565.10">
    <property type="entry name" value="Histidine kinase-like ATPase, C-terminal domain"/>
    <property type="match status" value="1"/>
</dbReference>
<evidence type="ECO:0000259" key="14">
    <source>
        <dbReference type="PROSITE" id="PS50110"/>
    </source>
</evidence>
<dbReference type="PANTHER" id="PTHR43047:SF72">
    <property type="entry name" value="OSMOSENSING HISTIDINE PROTEIN KINASE SLN1"/>
    <property type="match status" value="1"/>
</dbReference>
<feature type="domain" description="CHASE" evidence="16">
    <location>
        <begin position="349"/>
        <end position="443"/>
    </location>
</feature>
<comment type="caution">
    <text evidence="17">The sequence shown here is derived from an EMBL/GenBank/DDBJ whole genome shotgun (WGS) entry which is preliminary data.</text>
</comment>
<dbReference type="InterPro" id="IPR003594">
    <property type="entry name" value="HATPase_dom"/>
</dbReference>
<evidence type="ECO:0000256" key="6">
    <source>
        <dbReference type="ARBA" id="ARBA00022679"/>
    </source>
</evidence>
<dbReference type="SUPFAM" id="SSF55874">
    <property type="entry name" value="ATPase domain of HSP90 chaperone/DNA topoisomerase II/histidine kinase"/>
    <property type="match status" value="1"/>
</dbReference>
<evidence type="ECO:0000259" key="16">
    <source>
        <dbReference type="PROSITE" id="PS50839"/>
    </source>
</evidence>
<evidence type="ECO:0000256" key="4">
    <source>
        <dbReference type="ARBA" id="ARBA00022475"/>
    </source>
</evidence>
<name>A0ABV7GYH0_9BURK</name>
<accession>A0ABV7GYH0</accession>
<dbReference type="Pfam" id="PF00512">
    <property type="entry name" value="HisKA"/>
    <property type="match status" value="1"/>
</dbReference>
<feature type="transmembrane region" description="Helical" evidence="12">
    <location>
        <begin position="173"/>
        <end position="195"/>
    </location>
</feature>
<evidence type="ECO:0000256" key="1">
    <source>
        <dbReference type="ARBA" id="ARBA00000085"/>
    </source>
</evidence>
<dbReference type="Pfam" id="PF00072">
    <property type="entry name" value="Response_reg"/>
    <property type="match status" value="1"/>
</dbReference>
<dbReference type="InterPro" id="IPR003661">
    <property type="entry name" value="HisK_dim/P_dom"/>
</dbReference>
<dbReference type="CDD" id="cd00130">
    <property type="entry name" value="PAS"/>
    <property type="match status" value="1"/>
</dbReference>
<dbReference type="SMART" id="SM00448">
    <property type="entry name" value="REC"/>
    <property type="match status" value="1"/>
</dbReference>
<keyword evidence="17" id="KW-0547">Nucleotide-binding</keyword>
<feature type="transmembrane region" description="Helical" evidence="12">
    <location>
        <begin position="97"/>
        <end position="118"/>
    </location>
</feature>
<evidence type="ECO:0000256" key="2">
    <source>
        <dbReference type="ARBA" id="ARBA00004651"/>
    </source>
</evidence>
<dbReference type="Pfam" id="PF05231">
    <property type="entry name" value="MASE1"/>
    <property type="match status" value="1"/>
</dbReference>
<keyword evidence="4" id="KW-1003">Cell membrane</keyword>
<evidence type="ECO:0000313" key="18">
    <source>
        <dbReference type="Proteomes" id="UP001595556"/>
    </source>
</evidence>
<reference evidence="18" key="1">
    <citation type="journal article" date="2019" name="Int. J. Syst. Evol. Microbiol.">
        <title>The Global Catalogue of Microorganisms (GCM) 10K type strain sequencing project: providing services to taxonomists for standard genome sequencing and annotation.</title>
        <authorList>
            <consortium name="The Broad Institute Genomics Platform"/>
            <consortium name="The Broad Institute Genome Sequencing Center for Infectious Disease"/>
            <person name="Wu L."/>
            <person name="Ma J."/>
        </authorList>
    </citation>
    <scope>NUCLEOTIDE SEQUENCE [LARGE SCALE GENOMIC DNA]</scope>
    <source>
        <strain evidence="18">KCTC 52168</strain>
    </source>
</reference>
<dbReference type="InterPro" id="IPR000014">
    <property type="entry name" value="PAS"/>
</dbReference>
<evidence type="ECO:0000256" key="7">
    <source>
        <dbReference type="ARBA" id="ARBA00022692"/>
    </source>
</evidence>
<dbReference type="InterPro" id="IPR007895">
    <property type="entry name" value="MASE1"/>
</dbReference>
<dbReference type="NCBIfam" id="TIGR00229">
    <property type="entry name" value="sensory_box"/>
    <property type="match status" value="1"/>
</dbReference>
<feature type="domain" description="PAS" evidence="15">
    <location>
        <begin position="567"/>
        <end position="603"/>
    </location>
</feature>
<dbReference type="InterPro" id="IPR006189">
    <property type="entry name" value="CHASE_dom"/>
</dbReference>
<keyword evidence="5 11" id="KW-0597">Phosphoprotein</keyword>
<dbReference type="RefSeq" id="WP_377300617.1">
    <property type="nucleotide sequence ID" value="NZ_CP180191.1"/>
</dbReference>
<dbReference type="Pfam" id="PF03924">
    <property type="entry name" value="CHASE"/>
    <property type="match status" value="1"/>
</dbReference>
<dbReference type="Gene3D" id="3.40.50.2300">
    <property type="match status" value="1"/>
</dbReference>
<dbReference type="SMART" id="SM00387">
    <property type="entry name" value="HATPase_c"/>
    <property type="match status" value="1"/>
</dbReference>
<sequence>MPPAPSATAPDTTAGNRRPPPLIGASIVTAAAYVAIGWLSLYLAIPPSFAAPLYLPAGIALACVLRFGYGVLPAIAVGSFGMNLLTGILSNRLGLDFVVISLVSSLGAALQAWAGVALYRRLLGADSTLDEPRDILRFFLVIAPASALLSASAAIGIRVLWGALPADAAFGVWWTWWAGDVLGMLIAAPVALCLIGRDRSVWAPRTLTVAAPLLLMCALLALAIIQISIWERERLQARFEQDANAAAQLLRARLDQSVSALLAIRELTRAKPLLGIDEFRRGTYPWVGTEAAVQRDALWSMAYSNYVAETDRGLLEQRMRAMGAASFRVFDRPEPQDGEWRADGPALAITHIEPMATNSRALGVNQMSIPELRTTIEKARSTDQLTASAPFRLTHPTTPQLAVALYAPLFAGEPRSVDDRQAQFRGTVHVTLRPDVLMQQIRQNAPSYMRICLLDQINADEPIVLSGEPGCRQPPQGHFMHRSSMEFGTRQWTLVTHAPLQSVPGIERQSTYVFSIAGIASTALFGALLLSMSGRARRVEAEVAERTALLRTEVTQRQSTEEALRESEQRLRVILDTAPIGIVYADADGRLLLINDAYAAMSGGNQRDSLIAEGVSNADAPIAVTAIDALRDEPGGTRTFTARSCVESGRTLRVSLRRLDRAASGDYRLVGVVEDVTEQLAAAEARQRQFEAEAANRAKTAFLSRMSHELRTPLNAMLGFVQLLRQDQTAPLTVLQQARAERIEEAGWHLLALIDDVLDVARIESGQIDIGTEAVQTREVIDEAVTICQVQAQARGIALSMSLRPHAWVQANRMRLRQVLINLITNGIKYNHRDGHVRVDVQLAGRAAKIAVEDDGIGMSAEQHAQLFQPFNRLGRDKFEVEGLGLGLALCRQLMRAMGGDIEVDAAHSRGTRMVITLPLADAPEPQAASDEAPISGDAATEVAPLNACVLYIEDNRINALLVEDMLRRLPGVRFVHASLGVEGLRLIDELQPDLVLLDMHLPDCSGLEILELLQSGARTTAGLTPKPKVVALSANALPDDVARARALGAMDYWTKPLDMQHFLAGVARLLHT</sequence>
<dbReference type="Pfam" id="PF13188">
    <property type="entry name" value="PAS_8"/>
    <property type="match status" value="1"/>
</dbReference>
<evidence type="ECO:0000259" key="15">
    <source>
        <dbReference type="PROSITE" id="PS50112"/>
    </source>
</evidence>
<evidence type="ECO:0000256" key="10">
    <source>
        <dbReference type="ARBA" id="ARBA00023136"/>
    </source>
</evidence>
<dbReference type="InterPro" id="IPR011006">
    <property type="entry name" value="CheY-like_superfamily"/>
</dbReference>
<dbReference type="PRINTS" id="PR00344">
    <property type="entry name" value="BCTRLSENSOR"/>
</dbReference>
<organism evidence="17 18">
    <name type="scientific">Piscinibacterium candidicorallinum</name>
    <dbReference type="NCBI Taxonomy" id="1793872"/>
    <lineage>
        <taxon>Bacteria</taxon>
        <taxon>Pseudomonadati</taxon>
        <taxon>Pseudomonadota</taxon>
        <taxon>Betaproteobacteria</taxon>
        <taxon>Burkholderiales</taxon>
        <taxon>Piscinibacterium</taxon>
    </lineage>
</organism>
<dbReference type="InterPro" id="IPR036890">
    <property type="entry name" value="HATPase_C_sf"/>
</dbReference>
<feature type="domain" description="Histidine kinase" evidence="13">
    <location>
        <begin position="705"/>
        <end position="922"/>
    </location>
</feature>
<evidence type="ECO:0000259" key="13">
    <source>
        <dbReference type="PROSITE" id="PS50109"/>
    </source>
</evidence>
<dbReference type="Gene3D" id="3.30.450.350">
    <property type="entry name" value="CHASE domain"/>
    <property type="match status" value="1"/>
</dbReference>
<keyword evidence="6" id="KW-0808">Transferase</keyword>
<dbReference type="Gene3D" id="1.10.287.130">
    <property type="match status" value="1"/>
</dbReference>
<feature type="modified residue" description="4-aspartylphosphate" evidence="11">
    <location>
        <position position="999"/>
    </location>
</feature>
<feature type="domain" description="Response regulatory" evidence="14">
    <location>
        <begin position="949"/>
        <end position="1071"/>
    </location>
</feature>
<dbReference type="Gene3D" id="3.30.450.20">
    <property type="entry name" value="PAS domain"/>
    <property type="match status" value="1"/>
</dbReference>
<evidence type="ECO:0000256" key="11">
    <source>
        <dbReference type="PROSITE-ProRule" id="PRU00169"/>
    </source>
</evidence>
<dbReference type="SMART" id="SM00388">
    <property type="entry name" value="HisKA"/>
    <property type="match status" value="1"/>
</dbReference>
<comment type="subcellular location">
    <subcellularLocation>
        <location evidence="2">Cell membrane</location>
        <topology evidence="2">Multi-pass membrane protein</topology>
    </subcellularLocation>
</comment>
<gene>
    <name evidence="17" type="ORF">ACFOEN_01655</name>
</gene>
<dbReference type="InterPro" id="IPR035965">
    <property type="entry name" value="PAS-like_dom_sf"/>
</dbReference>
<feature type="transmembrane region" description="Helical" evidence="12">
    <location>
        <begin position="138"/>
        <end position="161"/>
    </location>
</feature>
<dbReference type="PROSITE" id="PS50839">
    <property type="entry name" value="CHASE"/>
    <property type="match status" value="1"/>
</dbReference>
<dbReference type="PROSITE" id="PS50112">
    <property type="entry name" value="PAS"/>
    <property type="match status" value="1"/>
</dbReference>
<dbReference type="InterPro" id="IPR036097">
    <property type="entry name" value="HisK_dim/P_sf"/>
</dbReference>
<dbReference type="PROSITE" id="PS50110">
    <property type="entry name" value="RESPONSE_REGULATORY"/>
    <property type="match status" value="1"/>
</dbReference>
<evidence type="ECO:0000313" key="17">
    <source>
        <dbReference type="EMBL" id="MFC3146342.1"/>
    </source>
</evidence>
<keyword evidence="17" id="KW-0067">ATP-binding</keyword>
<keyword evidence="10 12" id="KW-0472">Membrane</keyword>